<dbReference type="EC" id="3.-.-.-" evidence="3"/>
<feature type="signal peptide" evidence="1">
    <location>
        <begin position="1"/>
        <end position="23"/>
    </location>
</feature>
<dbReference type="PANTHER" id="PTHR43283">
    <property type="entry name" value="BETA-LACTAMASE-RELATED"/>
    <property type="match status" value="1"/>
</dbReference>
<evidence type="ECO:0000259" key="2">
    <source>
        <dbReference type="Pfam" id="PF00144"/>
    </source>
</evidence>
<feature type="chain" id="PRO_5046552616" evidence="1">
    <location>
        <begin position="24"/>
        <end position="423"/>
    </location>
</feature>
<dbReference type="Proteomes" id="UP001361239">
    <property type="component" value="Unassembled WGS sequence"/>
</dbReference>
<name>A0ABU8S2Q6_9SPHN</name>
<dbReference type="SUPFAM" id="SSF56601">
    <property type="entry name" value="beta-lactamase/transpeptidase-like"/>
    <property type="match status" value="1"/>
</dbReference>
<dbReference type="InterPro" id="IPR012338">
    <property type="entry name" value="Beta-lactam/transpept-like"/>
</dbReference>
<dbReference type="InterPro" id="IPR001466">
    <property type="entry name" value="Beta-lactam-related"/>
</dbReference>
<dbReference type="PANTHER" id="PTHR43283:SF14">
    <property type="entry name" value="BLL8153 PROTEIN"/>
    <property type="match status" value="1"/>
</dbReference>
<accession>A0ABU8S2Q6</accession>
<dbReference type="EMBL" id="JBBHJZ010000010">
    <property type="protein sequence ID" value="MEJ5979636.1"/>
    <property type="molecule type" value="Genomic_DNA"/>
</dbReference>
<feature type="domain" description="Beta-lactamase-related" evidence="2">
    <location>
        <begin position="126"/>
        <end position="401"/>
    </location>
</feature>
<proteinExistence type="predicted"/>
<dbReference type="Gene3D" id="3.40.710.10">
    <property type="entry name" value="DD-peptidase/beta-lactamase superfamily"/>
    <property type="match status" value="1"/>
</dbReference>
<dbReference type="InterPro" id="IPR050789">
    <property type="entry name" value="Diverse_Enzym_Activities"/>
</dbReference>
<keyword evidence="1" id="KW-0732">Signal</keyword>
<evidence type="ECO:0000313" key="4">
    <source>
        <dbReference type="Proteomes" id="UP001361239"/>
    </source>
</evidence>
<dbReference type="GO" id="GO:0016787">
    <property type="term" value="F:hydrolase activity"/>
    <property type="evidence" value="ECO:0007669"/>
    <property type="project" value="UniProtKB-KW"/>
</dbReference>
<gene>
    <name evidence="3" type="ORF">WG901_23490</name>
</gene>
<keyword evidence="3" id="KW-0378">Hydrolase</keyword>
<sequence length="423" mass="46220">MKTTMTCAAALAAALTAACPAAAQDAPKSAYPAVLGAAPARTADQRADAESPVSPTVQQVRRQVLKSDANSFYFHTMAALFDTRKVGRSGPVWALPRADAPVSIGYEWQGARYGFEQFLDRTFTNALIVMKDGRIVSEIYRNRTDATSSFMGWSMTKSFTSTLVGLALADKRIASLDDPIVKYLPELKPGAYNGVTIRQVLEMKSGVSYEERYDFDNPGIAARNHENALVRNVVRFADAARDIQRAHPPGQVFEYKTIDTAVLGWLVERVAQRPVAHYMAEKLWEPLGAEADGFFIMDGPAPEGREFTGAGFNAVARDYARFGQMILDKGRANGRQIVPAAWIADATSPHGAEGPMGGYGYQWWTVTNSNAFYALGLEGQFIYIDPDTRTVVVKLSYFPPENDAVYGETIAAMGAISAWQPGR</sequence>
<keyword evidence="4" id="KW-1185">Reference proteome</keyword>
<comment type="caution">
    <text evidence="3">The sequence shown here is derived from an EMBL/GenBank/DDBJ whole genome shotgun (WGS) entry which is preliminary data.</text>
</comment>
<dbReference type="Pfam" id="PF00144">
    <property type="entry name" value="Beta-lactamase"/>
    <property type="match status" value="1"/>
</dbReference>
<organism evidence="3 4">
    <name type="scientific">Novosphingobium anseongense</name>
    <dbReference type="NCBI Taxonomy" id="3133436"/>
    <lineage>
        <taxon>Bacteria</taxon>
        <taxon>Pseudomonadati</taxon>
        <taxon>Pseudomonadota</taxon>
        <taxon>Alphaproteobacteria</taxon>
        <taxon>Sphingomonadales</taxon>
        <taxon>Sphingomonadaceae</taxon>
        <taxon>Novosphingobium</taxon>
    </lineage>
</organism>
<dbReference type="PROSITE" id="PS51257">
    <property type="entry name" value="PROKAR_LIPOPROTEIN"/>
    <property type="match status" value="1"/>
</dbReference>
<protein>
    <submittedName>
        <fullName evidence="3">Serine hydrolase</fullName>
        <ecNumber evidence="3">3.-.-.-</ecNumber>
    </submittedName>
</protein>
<dbReference type="RefSeq" id="WP_339589573.1">
    <property type="nucleotide sequence ID" value="NZ_JBBHJZ010000010.1"/>
</dbReference>
<evidence type="ECO:0000256" key="1">
    <source>
        <dbReference type="SAM" id="SignalP"/>
    </source>
</evidence>
<evidence type="ECO:0000313" key="3">
    <source>
        <dbReference type="EMBL" id="MEJ5979636.1"/>
    </source>
</evidence>
<reference evidence="3 4" key="1">
    <citation type="submission" date="2024-03" db="EMBL/GenBank/DDBJ databases">
        <authorList>
            <person name="Jo J.-H."/>
        </authorList>
    </citation>
    <scope>NUCLEOTIDE SEQUENCE [LARGE SCALE GENOMIC DNA]</scope>
    <source>
        <strain evidence="3 4">PS1R-30</strain>
    </source>
</reference>